<dbReference type="PANTHER" id="PTHR33909">
    <property type="entry name" value="SEC TRANSLOCON ACCESSORY COMPLEX SUBUNIT YAJC"/>
    <property type="match status" value="1"/>
</dbReference>
<dbReference type="OrthoDB" id="9800132at2"/>
<evidence type="ECO:0000256" key="9">
    <source>
        <dbReference type="ARBA" id="ARBA00023010"/>
    </source>
</evidence>
<comment type="similarity">
    <text evidence="2">Belongs to the YajC family.</text>
</comment>
<keyword evidence="10 11" id="KW-0472">Membrane</keyword>
<evidence type="ECO:0000256" key="11">
    <source>
        <dbReference type="SAM" id="Phobius"/>
    </source>
</evidence>
<keyword evidence="8 11" id="KW-1133">Transmembrane helix</keyword>
<accession>A0A271IVA9</accession>
<gene>
    <name evidence="12" type="ORF">BSZ37_01175</name>
</gene>
<protein>
    <recommendedName>
        <fullName evidence="3">Sec translocon accessory complex subunit YajC</fullName>
    </recommendedName>
</protein>
<dbReference type="Proteomes" id="UP000216339">
    <property type="component" value="Unassembled WGS sequence"/>
</dbReference>
<keyword evidence="7" id="KW-0653">Protein transport</keyword>
<dbReference type="NCBIfam" id="TIGR00739">
    <property type="entry name" value="yajC"/>
    <property type="match status" value="1"/>
</dbReference>
<keyword evidence="9" id="KW-0811">Translocation</keyword>
<keyword evidence="4" id="KW-0813">Transport</keyword>
<evidence type="ECO:0000256" key="1">
    <source>
        <dbReference type="ARBA" id="ARBA00004162"/>
    </source>
</evidence>
<evidence type="ECO:0000256" key="8">
    <source>
        <dbReference type="ARBA" id="ARBA00022989"/>
    </source>
</evidence>
<dbReference type="SMART" id="SM01323">
    <property type="entry name" value="YajC"/>
    <property type="match status" value="1"/>
</dbReference>
<sequence length="104" mass="11195">MLTLLPLAQAAPSGGLFGNPLLLLGLLFLVMWFTMIRPQTKQAKAHRELVEGLSKGDRIVTVGGIHGTIRQVDEKTILVEVDGGTKLRIDKGKVGYTLSSTEPA</sequence>
<dbReference type="Pfam" id="PF02699">
    <property type="entry name" value="YajC"/>
    <property type="match status" value="1"/>
</dbReference>
<dbReference type="EMBL" id="MQWD01000001">
    <property type="protein sequence ID" value="PAP75153.1"/>
    <property type="molecule type" value="Genomic_DNA"/>
</dbReference>
<evidence type="ECO:0000256" key="7">
    <source>
        <dbReference type="ARBA" id="ARBA00022927"/>
    </source>
</evidence>
<reference evidence="12 13" key="1">
    <citation type="submission" date="2016-11" db="EMBL/GenBank/DDBJ databases">
        <title>Study of marine rhodopsin-containing bacteria.</title>
        <authorList>
            <person name="Yoshizawa S."/>
            <person name="Kumagai Y."/>
            <person name="Kogure K."/>
        </authorList>
    </citation>
    <scope>NUCLEOTIDE SEQUENCE [LARGE SCALE GENOMIC DNA]</scope>
    <source>
        <strain evidence="12 13">SAORIC-28</strain>
    </source>
</reference>
<evidence type="ECO:0000256" key="4">
    <source>
        <dbReference type="ARBA" id="ARBA00022448"/>
    </source>
</evidence>
<keyword evidence="5" id="KW-1003">Cell membrane</keyword>
<evidence type="ECO:0000256" key="5">
    <source>
        <dbReference type="ARBA" id="ARBA00022475"/>
    </source>
</evidence>
<dbReference type="GO" id="GO:0015031">
    <property type="term" value="P:protein transport"/>
    <property type="evidence" value="ECO:0007669"/>
    <property type="project" value="UniProtKB-KW"/>
</dbReference>
<proteinExistence type="inferred from homology"/>
<dbReference type="PRINTS" id="PR01853">
    <property type="entry name" value="YAJCTRNLCASE"/>
</dbReference>
<organism evidence="12 13">
    <name type="scientific">Rubrivirga marina</name>
    <dbReference type="NCBI Taxonomy" id="1196024"/>
    <lineage>
        <taxon>Bacteria</taxon>
        <taxon>Pseudomonadati</taxon>
        <taxon>Rhodothermota</taxon>
        <taxon>Rhodothermia</taxon>
        <taxon>Rhodothermales</taxon>
        <taxon>Rubricoccaceae</taxon>
        <taxon>Rubrivirga</taxon>
    </lineage>
</organism>
<evidence type="ECO:0000256" key="6">
    <source>
        <dbReference type="ARBA" id="ARBA00022692"/>
    </source>
</evidence>
<dbReference type="GO" id="GO:0005886">
    <property type="term" value="C:plasma membrane"/>
    <property type="evidence" value="ECO:0007669"/>
    <property type="project" value="UniProtKB-SubCell"/>
</dbReference>
<dbReference type="AlphaFoldDB" id="A0A271IVA9"/>
<comment type="caution">
    <text evidence="12">The sequence shown here is derived from an EMBL/GenBank/DDBJ whole genome shotgun (WGS) entry which is preliminary data.</text>
</comment>
<evidence type="ECO:0000256" key="3">
    <source>
        <dbReference type="ARBA" id="ARBA00014962"/>
    </source>
</evidence>
<keyword evidence="6 11" id="KW-0812">Transmembrane</keyword>
<evidence type="ECO:0000313" key="13">
    <source>
        <dbReference type="Proteomes" id="UP000216339"/>
    </source>
</evidence>
<feature type="transmembrane region" description="Helical" evidence="11">
    <location>
        <begin position="20"/>
        <end position="37"/>
    </location>
</feature>
<evidence type="ECO:0000256" key="2">
    <source>
        <dbReference type="ARBA" id="ARBA00006742"/>
    </source>
</evidence>
<evidence type="ECO:0000313" key="12">
    <source>
        <dbReference type="EMBL" id="PAP75153.1"/>
    </source>
</evidence>
<comment type="subcellular location">
    <subcellularLocation>
        <location evidence="1">Cell membrane</location>
        <topology evidence="1">Single-pass membrane protein</topology>
    </subcellularLocation>
</comment>
<dbReference type="PANTHER" id="PTHR33909:SF1">
    <property type="entry name" value="SEC TRANSLOCON ACCESSORY COMPLEX SUBUNIT YAJC"/>
    <property type="match status" value="1"/>
</dbReference>
<name>A0A271IVA9_9BACT</name>
<dbReference type="InterPro" id="IPR003849">
    <property type="entry name" value="Preprotein_translocase_YajC"/>
</dbReference>
<evidence type="ECO:0000256" key="10">
    <source>
        <dbReference type="ARBA" id="ARBA00023136"/>
    </source>
</evidence>
<dbReference type="RefSeq" id="WP_095508787.1">
    <property type="nucleotide sequence ID" value="NZ_MQWD01000001.1"/>
</dbReference>
<keyword evidence="13" id="KW-1185">Reference proteome</keyword>